<proteinExistence type="predicted"/>
<dbReference type="PANTHER" id="PTHR39460">
    <property type="entry name" value="EXPRESSED PROTEIN"/>
    <property type="match status" value="1"/>
</dbReference>
<feature type="transmembrane region" description="Helical" evidence="2">
    <location>
        <begin position="18"/>
        <end position="38"/>
    </location>
</feature>
<keyword evidence="2" id="KW-0812">Transmembrane</keyword>
<evidence type="ECO:0000256" key="2">
    <source>
        <dbReference type="SAM" id="Phobius"/>
    </source>
</evidence>
<sequence>PPSEPAIQKKHIGRRTRYSVLLVPFVVILITLSSRYVAHPASLHLPAQHWNAQPVWDAHHHPMPIHARAESASTVESSGLPVTASELLTATATSAAASATTASTTTTKATTTTTSDTSVPTVPTDPVLPTPFPQAFDSEYAQNFSSVSCLNFFANMTSTMPFRSCRPFSLLLQTSDVFINAQSNLTELNAIIWGTCNTTLSEDQCLWNMKWFADEISDACSEDISDRNPLAVETRIALRAYPVMRQSACLVDPTTDAYCYVEAVPKSNPADLYVYNLPLGTAMPSTATPSCSSCTKTIMGYYADALENDPDDYTALADTYNAAEEAATESCGESYATAV</sequence>
<evidence type="ECO:0000259" key="3">
    <source>
        <dbReference type="Pfam" id="PF24855"/>
    </source>
</evidence>
<evidence type="ECO:0000256" key="1">
    <source>
        <dbReference type="SAM" id="MobiDB-lite"/>
    </source>
</evidence>
<dbReference type="EMBL" id="KN881583">
    <property type="protein sequence ID" value="KIY53860.1"/>
    <property type="molecule type" value="Genomic_DNA"/>
</dbReference>
<evidence type="ECO:0000313" key="5">
    <source>
        <dbReference type="Proteomes" id="UP000054144"/>
    </source>
</evidence>
<feature type="non-terminal residue" evidence="4">
    <location>
        <position position="339"/>
    </location>
</feature>
<dbReference type="OrthoDB" id="2564812at2759"/>
<dbReference type="PANTHER" id="PTHR39460:SF1">
    <property type="entry name" value="C6 TRANSCRIPTION FACTOR"/>
    <property type="match status" value="1"/>
</dbReference>
<feature type="region of interest" description="Disordered" evidence="1">
    <location>
        <begin position="98"/>
        <end position="126"/>
    </location>
</feature>
<name>A0A0D7APS3_9AGAR</name>
<organism evidence="4 5">
    <name type="scientific">Fistulina hepatica ATCC 64428</name>
    <dbReference type="NCBI Taxonomy" id="1128425"/>
    <lineage>
        <taxon>Eukaryota</taxon>
        <taxon>Fungi</taxon>
        <taxon>Dikarya</taxon>
        <taxon>Basidiomycota</taxon>
        <taxon>Agaricomycotina</taxon>
        <taxon>Agaricomycetes</taxon>
        <taxon>Agaricomycetidae</taxon>
        <taxon>Agaricales</taxon>
        <taxon>Fistulinaceae</taxon>
        <taxon>Fistulina</taxon>
    </lineage>
</organism>
<dbReference type="Proteomes" id="UP000054144">
    <property type="component" value="Unassembled WGS sequence"/>
</dbReference>
<dbReference type="Pfam" id="PF24855">
    <property type="entry name" value="DUF7729"/>
    <property type="match status" value="1"/>
</dbReference>
<feature type="domain" description="DUF7729" evidence="3">
    <location>
        <begin position="131"/>
        <end position="337"/>
    </location>
</feature>
<keyword evidence="2" id="KW-1133">Transmembrane helix</keyword>
<feature type="compositionally biased region" description="Low complexity" evidence="1">
    <location>
        <begin position="98"/>
        <end position="125"/>
    </location>
</feature>
<feature type="non-terminal residue" evidence="4">
    <location>
        <position position="1"/>
    </location>
</feature>
<reference evidence="4 5" key="1">
    <citation type="journal article" date="2015" name="Fungal Genet. Biol.">
        <title>Evolution of novel wood decay mechanisms in Agaricales revealed by the genome sequences of Fistulina hepatica and Cylindrobasidium torrendii.</title>
        <authorList>
            <person name="Floudas D."/>
            <person name="Held B.W."/>
            <person name="Riley R."/>
            <person name="Nagy L.G."/>
            <person name="Koehler G."/>
            <person name="Ransdell A.S."/>
            <person name="Younus H."/>
            <person name="Chow J."/>
            <person name="Chiniquy J."/>
            <person name="Lipzen A."/>
            <person name="Tritt A."/>
            <person name="Sun H."/>
            <person name="Haridas S."/>
            <person name="LaButti K."/>
            <person name="Ohm R.A."/>
            <person name="Kues U."/>
            <person name="Blanchette R.A."/>
            <person name="Grigoriev I.V."/>
            <person name="Minto R.E."/>
            <person name="Hibbett D.S."/>
        </authorList>
    </citation>
    <scope>NUCLEOTIDE SEQUENCE [LARGE SCALE GENOMIC DNA]</scope>
    <source>
        <strain evidence="4 5">ATCC 64428</strain>
    </source>
</reference>
<accession>A0A0D7APS3</accession>
<dbReference type="AlphaFoldDB" id="A0A0D7APS3"/>
<keyword evidence="2" id="KW-0472">Membrane</keyword>
<keyword evidence="5" id="KW-1185">Reference proteome</keyword>
<evidence type="ECO:0000313" key="4">
    <source>
        <dbReference type="EMBL" id="KIY53860.1"/>
    </source>
</evidence>
<gene>
    <name evidence="4" type="ORF">FISHEDRAFT_20728</name>
</gene>
<protein>
    <recommendedName>
        <fullName evidence="3">DUF7729 domain-containing protein</fullName>
    </recommendedName>
</protein>
<dbReference type="InterPro" id="IPR056146">
    <property type="entry name" value="DUF7729"/>
</dbReference>